<comment type="caution">
    <text evidence="5">The sequence shown here is derived from an EMBL/GenBank/DDBJ whole genome shotgun (WGS) entry which is preliminary data.</text>
</comment>
<dbReference type="GO" id="GO:0005524">
    <property type="term" value="F:ATP binding"/>
    <property type="evidence" value="ECO:0007669"/>
    <property type="project" value="UniProtKB-KW"/>
</dbReference>
<evidence type="ECO:0000259" key="4">
    <source>
        <dbReference type="PROSITE" id="PS50893"/>
    </source>
</evidence>
<proteinExistence type="predicted"/>
<dbReference type="PANTHER" id="PTHR42781:SF4">
    <property type="entry name" value="SPERMIDINE_PUTRESCINE IMPORT ATP-BINDING PROTEIN POTA"/>
    <property type="match status" value="1"/>
</dbReference>
<gene>
    <name evidence="5" type="ORF">WMW72_14785</name>
</gene>
<dbReference type="InterPro" id="IPR027417">
    <property type="entry name" value="P-loop_NTPase"/>
</dbReference>
<dbReference type="Proteomes" id="UP001469365">
    <property type="component" value="Unassembled WGS sequence"/>
</dbReference>
<dbReference type="InterPro" id="IPR050093">
    <property type="entry name" value="ABC_SmlMolc_Importer"/>
</dbReference>
<dbReference type="PANTHER" id="PTHR42781">
    <property type="entry name" value="SPERMIDINE/PUTRESCINE IMPORT ATP-BINDING PROTEIN POTA"/>
    <property type="match status" value="1"/>
</dbReference>
<reference evidence="5 6" key="1">
    <citation type="submission" date="2024-04" db="EMBL/GenBank/DDBJ databases">
        <title>draft genome sequnece of Paenibacillus filicis.</title>
        <authorList>
            <person name="Kim D.-U."/>
        </authorList>
    </citation>
    <scope>NUCLEOTIDE SEQUENCE [LARGE SCALE GENOMIC DNA]</scope>
    <source>
        <strain evidence="5 6">KACC14197</strain>
    </source>
</reference>
<evidence type="ECO:0000256" key="2">
    <source>
        <dbReference type="ARBA" id="ARBA00022741"/>
    </source>
</evidence>
<dbReference type="EMBL" id="JBBPCC010000008">
    <property type="protein sequence ID" value="MEK8129169.1"/>
    <property type="molecule type" value="Genomic_DNA"/>
</dbReference>
<keyword evidence="1" id="KW-0813">Transport</keyword>
<dbReference type="InterPro" id="IPR008995">
    <property type="entry name" value="Mo/tungstate-bd_C_term_dom"/>
</dbReference>
<sequence>MNVEIRGLAKSFGQVQALHPTDLMIRQGRFTTLLGPSGCGKTTLLRMIAGLEQPDQGDLILGEDVLFSASRRIDRPPHKRQFGMVFQDFALWPHMTVYENIAFGLRATGQTKELKQRVGEAIERVRLQGMDKRYPHQLSGGQQQRVAFARAVAMKPALVLFDEPLSALDAVLRDEMRLELMSLVQDAGLTALYVTHDQTEAMSMSDDIVVMQAGRILQQGSPEDIYKRPSDPFVARFIGRSNWIAADQTLVRPEHVGWTEPAAGESAESFQGIIRSVSYLGDRYEIGLDMGELGTWTAYHESRLHTGVNVPVYVLTSHIHHIRK</sequence>
<keyword evidence="3 5" id="KW-0067">ATP-binding</keyword>
<keyword evidence="6" id="KW-1185">Reference proteome</keyword>
<feature type="domain" description="ABC transporter" evidence="4">
    <location>
        <begin position="3"/>
        <end position="238"/>
    </location>
</feature>
<dbReference type="Gene3D" id="3.40.50.300">
    <property type="entry name" value="P-loop containing nucleotide triphosphate hydrolases"/>
    <property type="match status" value="1"/>
</dbReference>
<dbReference type="RefSeq" id="WP_341416261.1">
    <property type="nucleotide sequence ID" value="NZ_JBBPCC010000008.1"/>
</dbReference>
<dbReference type="PROSITE" id="PS50893">
    <property type="entry name" value="ABC_TRANSPORTER_2"/>
    <property type="match status" value="1"/>
</dbReference>
<dbReference type="InterPro" id="IPR003593">
    <property type="entry name" value="AAA+_ATPase"/>
</dbReference>
<dbReference type="SUPFAM" id="SSF50331">
    <property type="entry name" value="MOP-like"/>
    <property type="match status" value="1"/>
</dbReference>
<keyword evidence="2" id="KW-0547">Nucleotide-binding</keyword>
<dbReference type="InterPro" id="IPR003439">
    <property type="entry name" value="ABC_transporter-like_ATP-bd"/>
</dbReference>
<dbReference type="InterPro" id="IPR017871">
    <property type="entry name" value="ABC_transporter-like_CS"/>
</dbReference>
<evidence type="ECO:0000313" key="5">
    <source>
        <dbReference type="EMBL" id="MEK8129169.1"/>
    </source>
</evidence>
<evidence type="ECO:0000256" key="3">
    <source>
        <dbReference type="ARBA" id="ARBA00022840"/>
    </source>
</evidence>
<dbReference type="Pfam" id="PF08402">
    <property type="entry name" value="TOBE_2"/>
    <property type="match status" value="1"/>
</dbReference>
<name>A0ABU9DJZ5_9BACL</name>
<dbReference type="PROSITE" id="PS00211">
    <property type="entry name" value="ABC_TRANSPORTER_1"/>
    <property type="match status" value="1"/>
</dbReference>
<accession>A0ABU9DJZ5</accession>
<evidence type="ECO:0000256" key="1">
    <source>
        <dbReference type="ARBA" id="ARBA00022448"/>
    </source>
</evidence>
<dbReference type="InterPro" id="IPR013611">
    <property type="entry name" value="Transp-assoc_OB_typ2"/>
</dbReference>
<protein>
    <submittedName>
        <fullName evidence="5">ABC transporter ATP-binding protein</fullName>
    </submittedName>
</protein>
<evidence type="ECO:0000313" key="6">
    <source>
        <dbReference type="Proteomes" id="UP001469365"/>
    </source>
</evidence>
<organism evidence="5 6">
    <name type="scientific">Paenibacillus filicis</name>
    <dbReference type="NCBI Taxonomy" id="669464"/>
    <lineage>
        <taxon>Bacteria</taxon>
        <taxon>Bacillati</taxon>
        <taxon>Bacillota</taxon>
        <taxon>Bacilli</taxon>
        <taxon>Bacillales</taxon>
        <taxon>Paenibacillaceae</taxon>
        <taxon>Paenibacillus</taxon>
    </lineage>
</organism>
<dbReference type="Pfam" id="PF00005">
    <property type="entry name" value="ABC_tran"/>
    <property type="match status" value="1"/>
</dbReference>
<dbReference type="SUPFAM" id="SSF52540">
    <property type="entry name" value="P-loop containing nucleoside triphosphate hydrolases"/>
    <property type="match status" value="1"/>
</dbReference>
<dbReference type="SMART" id="SM00382">
    <property type="entry name" value="AAA"/>
    <property type="match status" value="1"/>
</dbReference>